<dbReference type="Pfam" id="PF01555">
    <property type="entry name" value="N6_N4_Mtase"/>
    <property type="match status" value="1"/>
</dbReference>
<protein>
    <submittedName>
        <fullName evidence="8">Site-specific DNA-methyltransferase</fullName>
    </submittedName>
</protein>
<dbReference type="InterPro" id="IPR022221">
    <property type="entry name" value="TypeIII_RM_meth"/>
</dbReference>
<name>A0A430AZ45_9ENTE</name>
<dbReference type="AlphaFoldDB" id="A0A430AZ45"/>
<dbReference type="GO" id="GO:0003677">
    <property type="term" value="F:DNA binding"/>
    <property type="evidence" value="ECO:0007669"/>
    <property type="project" value="InterPro"/>
</dbReference>
<dbReference type="Gene3D" id="3.40.50.150">
    <property type="entry name" value="Vaccinia Virus protein VP39"/>
    <property type="match status" value="1"/>
</dbReference>
<sequence>MKNIFEIVEEILLSADKYQSEDNNLLKAKVYSDVMMMDEELLSLLLSNERIKDEFFTKVKDTLVFDKQKFAWLIESKEFLPDSYTRYSNKIGLTSNGNFISQKNDVVLDFPYKDCYLQGGQDKEDQKREEIFYHETIASDEVTRMLAPKVFTNAKRYTKEGVEENIEFKDDDNLIIKGNNLVALSSLLKRYEGKVKLIYIDPPYYFHTNKKEDTFAYNSNFKLSTWLVFMKNRLSIAKKLLSDDGAIFVQISDDGVGELHTLMKEIFNDSENNFLNKITVRTKSPSGFASVNAGVFETAEYIISFAKNKKKWTYNIQYTASLYDTNYKWIIQNKEEDHSKWKIEDINIIVANQHGFDSVRNARSKLGREVFNNLVGQYALENADNVFRLTAIGNDAGQKVVEAREKSRENRDIVFEVQREGQYTVYVYNGNEIAFYSKKVREIDGVLTPSMQLTNIWSDTPYEGIASEGGVTLKGGKKPEKLIQRIIELSTDPRDLVLDFHLGSGTTAAVAHKIGRQYIGVEQLDYGKNDCIIRLNNVINGDQSGISKIVNWQGGGSFVYCELLENSKELIDEIQNATDATITDIKEKIYRDERIVPYITRDELEAVDVEFEKLTLEEKKMALCALVDKNKLYVNLSDIDDKAYNISDKDRKFTESF</sequence>
<feature type="domain" description="DNA methylase N-4/N-6" evidence="6">
    <location>
        <begin position="195"/>
        <end position="523"/>
    </location>
</feature>
<evidence type="ECO:0000259" key="6">
    <source>
        <dbReference type="Pfam" id="PF01555"/>
    </source>
</evidence>
<dbReference type="InterPro" id="IPR029063">
    <property type="entry name" value="SAM-dependent_MTases_sf"/>
</dbReference>
<keyword evidence="5" id="KW-0680">Restriction system</keyword>
<gene>
    <name evidence="8" type="ORF">CBF27_03790</name>
</gene>
<keyword evidence="3 8" id="KW-0808">Transferase</keyword>
<dbReference type="PRINTS" id="PR00506">
    <property type="entry name" value="D21N6MTFRASE"/>
</dbReference>
<evidence type="ECO:0000256" key="3">
    <source>
        <dbReference type="ARBA" id="ARBA00022679"/>
    </source>
</evidence>
<organism evidence="8 9">
    <name type="scientific">Vagococcus acidifermentans</name>
    <dbReference type="NCBI Taxonomy" id="564710"/>
    <lineage>
        <taxon>Bacteria</taxon>
        <taxon>Bacillati</taxon>
        <taxon>Bacillota</taxon>
        <taxon>Bacilli</taxon>
        <taxon>Lactobacillales</taxon>
        <taxon>Enterococcaceae</taxon>
        <taxon>Vagococcus</taxon>
    </lineage>
</organism>
<dbReference type="InterPro" id="IPR002941">
    <property type="entry name" value="DNA_methylase_N4/N6"/>
</dbReference>
<dbReference type="EMBL" id="NGKC01000003">
    <property type="protein sequence ID" value="RSU13314.1"/>
    <property type="molecule type" value="Genomic_DNA"/>
</dbReference>
<dbReference type="GO" id="GO:0009307">
    <property type="term" value="P:DNA restriction-modification system"/>
    <property type="evidence" value="ECO:0007669"/>
    <property type="project" value="UniProtKB-KW"/>
</dbReference>
<evidence type="ECO:0000256" key="2">
    <source>
        <dbReference type="ARBA" id="ARBA00022603"/>
    </source>
</evidence>
<evidence type="ECO:0000313" key="9">
    <source>
        <dbReference type="Proteomes" id="UP000286773"/>
    </source>
</evidence>
<dbReference type="PROSITE" id="PS00092">
    <property type="entry name" value="N6_MTASE"/>
    <property type="match status" value="1"/>
</dbReference>
<evidence type="ECO:0000256" key="1">
    <source>
        <dbReference type="ARBA" id="ARBA00006594"/>
    </source>
</evidence>
<proteinExistence type="inferred from homology"/>
<keyword evidence="9" id="KW-1185">Reference proteome</keyword>
<evidence type="ECO:0000313" key="8">
    <source>
        <dbReference type="EMBL" id="RSU13314.1"/>
    </source>
</evidence>
<dbReference type="RefSeq" id="WP_126812597.1">
    <property type="nucleotide sequence ID" value="NZ_NGKC01000003.1"/>
</dbReference>
<dbReference type="Pfam" id="PF12564">
    <property type="entry name" value="TypeIII_RM_meth"/>
    <property type="match status" value="1"/>
</dbReference>
<evidence type="ECO:0000256" key="4">
    <source>
        <dbReference type="ARBA" id="ARBA00022691"/>
    </source>
</evidence>
<dbReference type="GO" id="GO:0032259">
    <property type="term" value="P:methylation"/>
    <property type="evidence" value="ECO:0007669"/>
    <property type="project" value="UniProtKB-KW"/>
</dbReference>
<dbReference type="SUPFAM" id="SSF53335">
    <property type="entry name" value="S-adenosyl-L-methionine-dependent methyltransferases"/>
    <property type="match status" value="1"/>
</dbReference>
<dbReference type="PIRSF" id="PIRSF015855">
    <property type="entry name" value="TypeIII_Mtase_mKpnI"/>
    <property type="match status" value="1"/>
</dbReference>
<dbReference type="InterPro" id="IPR002295">
    <property type="entry name" value="N4/N6-MTase_EcoPI_Mod-like"/>
</dbReference>
<comment type="caution">
    <text evidence="8">The sequence shown here is derived from an EMBL/GenBank/DDBJ whole genome shotgun (WGS) entry which is preliminary data.</text>
</comment>
<feature type="domain" description="Type III restriction/modification enzyme methylation subunit" evidence="7">
    <location>
        <begin position="38"/>
        <end position="93"/>
    </location>
</feature>
<dbReference type="Proteomes" id="UP000286773">
    <property type="component" value="Unassembled WGS sequence"/>
</dbReference>
<accession>A0A430AZ45</accession>
<reference evidence="8 9" key="1">
    <citation type="submission" date="2017-05" db="EMBL/GenBank/DDBJ databases">
        <title>Vagococcus spp. assemblies.</title>
        <authorList>
            <person name="Gulvik C.A."/>
        </authorList>
    </citation>
    <scope>NUCLEOTIDE SEQUENCE [LARGE SCALE GENOMIC DNA]</scope>
    <source>
        <strain evidence="8 9">LMG 24798</strain>
    </source>
</reference>
<evidence type="ECO:0000259" key="7">
    <source>
        <dbReference type="Pfam" id="PF12564"/>
    </source>
</evidence>
<dbReference type="InterPro" id="IPR002052">
    <property type="entry name" value="DNA_methylase_N6_adenine_CS"/>
</dbReference>
<dbReference type="GO" id="GO:0008170">
    <property type="term" value="F:N-methyltransferase activity"/>
    <property type="evidence" value="ECO:0007669"/>
    <property type="project" value="InterPro"/>
</dbReference>
<comment type="similarity">
    <text evidence="1">Belongs to the N(4)/N(6)-methyltransferase family.</text>
</comment>
<dbReference type="OrthoDB" id="9800801at2"/>
<keyword evidence="4" id="KW-0949">S-adenosyl-L-methionine</keyword>
<evidence type="ECO:0000256" key="5">
    <source>
        <dbReference type="ARBA" id="ARBA00022747"/>
    </source>
</evidence>
<keyword evidence="2 8" id="KW-0489">Methyltransferase</keyword>